<accession>A0A5C1NBZ7</accession>
<gene>
    <name evidence="4" type="ORF">E4T21_02085</name>
</gene>
<evidence type="ECO:0000259" key="2">
    <source>
        <dbReference type="Pfam" id="PF01370"/>
    </source>
</evidence>
<evidence type="ECO:0000313" key="4">
    <source>
        <dbReference type="EMBL" id="QEM80481.1"/>
    </source>
</evidence>
<dbReference type="InterPro" id="IPR036291">
    <property type="entry name" value="NAD(P)-bd_dom_sf"/>
</dbReference>
<reference evidence="4" key="1">
    <citation type="submission" date="2021-02" db="EMBL/GenBank/DDBJ databases">
        <title>Strain Y2R2, a novel species of the genus Halomonas.</title>
        <authorList>
            <person name="Huang H."/>
        </authorList>
    </citation>
    <scope>NUCLEOTIDE SEQUENCE</scope>
    <source>
        <strain evidence="4">Y2R2</strain>
    </source>
</reference>
<dbReference type="KEGG" id="hbh:E4T21_02085"/>
<comment type="similarity">
    <text evidence="1">Belongs to the NAD(P)-dependent epimerase/dehydratase family. SDR39U1 subfamily.</text>
</comment>
<keyword evidence="5" id="KW-1185">Reference proteome</keyword>
<evidence type="ECO:0000313" key="5">
    <source>
        <dbReference type="Proteomes" id="UP000324285"/>
    </source>
</evidence>
<evidence type="ECO:0000259" key="3">
    <source>
        <dbReference type="Pfam" id="PF08338"/>
    </source>
</evidence>
<dbReference type="OrthoDB" id="9801773at2"/>
<organism evidence="4 5">
    <name type="scientific">Halomonas binhaiensis</name>
    <dbReference type="NCBI Taxonomy" id="2562282"/>
    <lineage>
        <taxon>Bacteria</taxon>
        <taxon>Pseudomonadati</taxon>
        <taxon>Pseudomonadota</taxon>
        <taxon>Gammaproteobacteria</taxon>
        <taxon>Oceanospirillales</taxon>
        <taxon>Halomonadaceae</taxon>
        <taxon>Halomonas</taxon>
    </lineage>
</organism>
<proteinExistence type="inferred from homology"/>
<dbReference type="CDD" id="cd05242">
    <property type="entry name" value="SDR_a8"/>
    <property type="match status" value="1"/>
</dbReference>
<name>A0A5C1NBZ7_9GAMM</name>
<dbReference type="Proteomes" id="UP000324285">
    <property type="component" value="Chromosome"/>
</dbReference>
<dbReference type="InterPro" id="IPR013549">
    <property type="entry name" value="DUF1731"/>
</dbReference>
<dbReference type="Pfam" id="PF01370">
    <property type="entry name" value="Epimerase"/>
    <property type="match status" value="1"/>
</dbReference>
<protein>
    <submittedName>
        <fullName evidence="4">TIGR01777 family oxidoreductase</fullName>
    </submittedName>
</protein>
<dbReference type="PANTHER" id="PTHR11092">
    <property type="entry name" value="SUGAR NUCLEOTIDE EPIMERASE RELATED"/>
    <property type="match status" value="1"/>
</dbReference>
<feature type="domain" description="NAD-dependent epimerase/dehydratase" evidence="2">
    <location>
        <begin position="3"/>
        <end position="222"/>
    </location>
</feature>
<dbReference type="Pfam" id="PF08338">
    <property type="entry name" value="DUF1731"/>
    <property type="match status" value="1"/>
</dbReference>
<sequence length="305" mass="33269">MRVLITGGSGFVGQSLCHHLKASGHSIQVVSRNPEAARKRLPKGVDIRTSALDFVTRPPDALVNLAGEPIAAKRWSVEHKEVLCDSRLNATRELVMLCEQLEHTAQAPAVLVSGSAMGFYGAQAEGSEAPEVDEATPPHDEFAHRLCRHWEEAAQGVTAYGVRLAILRTGLVLDKDGGMLKRMLPAFRLGLGGRMGKGEHYMPWVHRQDLVEMIVTLLNREDLSGAFNASAPNPVTNAQFTRALGSHLHRPTLLTVPEVVLQMVLGEMSCLLLSGARMVPKRFLEAGFEFRYPTLDSALGEILGQ</sequence>
<dbReference type="NCBIfam" id="TIGR01777">
    <property type="entry name" value="yfcH"/>
    <property type="match status" value="1"/>
</dbReference>
<dbReference type="InterPro" id="IPR001509">
    <property type="entry name" value="Epimerase_deHydtase"/>
</dbReference>
<dbReference type="AlphaFoldDB" id="A0A5C1NBZ7"/>
<dbReference type="RefSeq" id="WP_149283085.1">
    <property type="nucleotide sequence ID" value="NZ_CP038437.2"/>
</dbReference>
<dbReference type="EMBL" id="CP038437">
    <property type="protein sequence ID" value="QEM80481.1"/>
    <property type="molecule type" value="Genomic_DNA"/>
</dbReference>
<dbReference type="PANTHER" id="PTHR11092:SF0">
    <property type="entry name" value="EPIMERASE FAMILY PROTEIN SDR39U1"/>
    <property type="match status" value="1"/>
</dbReference>
<feature type="domain" description="DUF1731" evidence="3">
    <location>
        <begin position="256"/>
        <end position="302"/>
    </location>
</feature>
<dbReference type="InterPro" id="IPR010099">
    <property type="entry name" value="SDR39U1"/>
</dbReference>
<evidence type="ECO:0000256" key="1">
    <source>
        <dbReference type="ARBA" id="ARBA00009353"/>
    </source>
</evidence>
<dbReference type="Gene3D" id="3.40.50.720">
    <property type="entry name" value="NAD(P)-binding Rossmann-like Domain"/>
    <property type="match status" value="1"/>
</dbReference>
<dbReference type="SUPFAM" id="SSF51735">
    <property type="entry name" value="NAD(P)-binding Rossmann-fold domains"/>
    <property type="match status" value="1"/>
</dbReference>